<dbReference type="RefSeq" id="WP_196836249.1">
    <property type="nucleotide sequence ID" value="NZ_JADOTZ010000001.1"/>
</dbReference>
<evidence type="ECO:0000256" key="1">
    <source>
        <dbReference type="ARBA" id="ARBA00023235"/>
    </source>
</evidence>
<dbReference type="PANTHER" id="PTHR21139">
    <property type="entry name" value="TRIOSEPHOSPHATE ISOMERASE"/>
    <property type="match status" value="1"/>
</dbReference>
<evidence type="ECO:0000313" key="3">
    <source>
        <dbReference type="EMBL" id="MBG6085018.1"/>
    </source>
</evidence>
<dbReference type="InterPro" id="IPR013785">
    <property type="entry name" value="Aldolase_TIM"/>
</dbReference>
<accession>A0A931DAI1</accession>
<dbReference type="Pfam" id="PF00121">
    <property type="entry name" value="TIM"/>
    <property type="match status" value="1"/>
</dbReference>
<dbReference type="GO" id="GO:0046166">
    <property type="term" value="P:glyceraldehyde-3-phosphate biosynthetic process"/>
    <property type="evidence" value="ECO:0007669"/>
    <property type="project" value="TreeGrafter"/>
</dbReference>
<dbReference type="GO" id="GO:0019563">
    <property type="term" value="P:glycerol catabolic process"/>
    <property type="evidence" value="ECO:0007669"/>
    <property type="project" value="TreeGrafter"/>
</dbReference>
<keyword evidence="2" id="KW-0324">Glycolysis</keyword>
<dbReference type="GO" id="GO:0004807">
    <property type="term" value="F:triose-phosphate isomerase activity"/>
    <property type="evidence" value="ECO:0007669"/>
    <property type="project" value="UniProtKB-EC"/>
</dbReference>
<keyword evidence="1 2" id="KW-0413">Isomerase</keyword>
<dbReference type="PANTHER" id="PTHR21139:SF2">
    <property type="entry name" value="TRIOSEPHOSPHATE ISOMERASE"/>
    <property type="match status" value="1"/>
</dbReference>
<keyword evidence="2" id="KW-0312">Gluconeogenesis</keyword>
<dbReference type="PROSITE" id="PS51440">
    <property type="entry name" value="TIM_2"/>
    <property type="match status" value="1"/>
</dbReference>
<dbReference type="CDD" id="cd00311">
    <property type="entry name" value="TIM"/>
    <property type="match status" value="1"/>
</dbReference>
<reference evidence="3" key="1">
    <citation type="submission" date="2020-11" db="EMBL/GenBank/DDBJ databases">
        <title>Sequencing the genomes of 1000 actinobacteria strains.</title>
        <authorList>
            <person name="Klenk H.-P."/>
        </authorList>
    </citation>
    <scope>NUCLEOTIDE SEQUENCE</scope>
    <source>
        <strain evidence="3">DSM 26152</strain>
    </source>
</reference>
<comment type="pathway">
    <text evidence="2">Carbohydrate biosynthesis; gluconeogenesis.</text>
</comment>
<dbReference type="Proteomes" id="UP000625033">
    <property type="component" value="Unassembled WGS sequence"/>
</dbReference>
<dbReference type="InterPro" id="IPR035990">
    <property type="entry name" value="TIM_sf"/>
</dbReference>
<dbReference type="EC" id="5.3.1.1" evidence="2"/>
<dbReference type="Gene3D" id="3.20.20.70">
    <property type="entry name" value="Aldolase class I"/>
    <property type="match status" value="1"/>
</dbReference>
<organism evidence="3 4">
    <name type="scientific">Zhihengliuella flava</name>
    <dbReference type="NCBI Taxonomy" id="1285193"/>
    <lineage>
        <taxon>Bacteria</taxon>
        <taxon>Bacillati</taxon>
        <taxon>Actinomycetota</taxon>
        <taxon>Actinomycetes</taxon>
        <taxon>Micrococcales</taxon>
        <taxon>Micrococcaceae</taxon>
        <taxon>Zhihengliuella</taxon>
    </lineage>
</organism>
<dbReference type="AlphaFoldDB" id="A0A931DAI1"/>
<dbReference type="GO" id="GO:0005829">
    <property type="term" value="C:cytosol"/>
    <property type="evidence" value="ECO:0007669"/>
    <property type="project" value="TreeGrafter"/>
</dbReference>
<dbReference type="InterPro" id="IPR000652">
    <property type="entry name" value="Triosephosphate_isomerase"/>
</dbReference>
<comment type="caution">
    <text evidence="3">The sequence shown here is derived from an EMBL/GenBank/DDBJ whole genome shotgun (WGS) entry which is preliminary data.</text>
</comment>
<dbReference type="SUPFAM" id="SSF51351">
    <property type="entry name" value="Triosephosphate isomerase (TIM)"/>
    <property type="match status" value="1"/>
</dbReference>
<protein>
    <recommendedName>
        <fullName evidence="2">Triosephosphate isomerase</fullName>
        <ecNumber evidence="2">5.3.1.1</ecNumber>
    </recommendedName>
</protein>
<name>A0A931DAI1_9MICC</name>
<sequence>MPDQPQAAAGPRRSTQRYIGVSTKAYLGYAQSLTWLEGVRAQFEARQDNDGAVGVTGFVAPSFPVLESAARILKGTGVWLGAQDVGLLAGPTASGAATGEVPPRMLAELGVRILEVGHAERRAHFGEDEAAVAAKLRAGVANFMTPLLCIGESRRADPDDAVAACLAQVASALGLTEGAAGTPSPAEAAPIDPADVIFAYEPVWAIGAEQPADADYVAAVLTGLRARLDACSSGPVRLLYGGSAGPGLLPRLPAADGLFLGRFAHDPANLGRVLDEAAAVTAAS</sequence>
<evidence type="ECO:0000256" key="2">
    <source>
        <dbReference type="RuleBase" id="RU363013"/>
    </source>
</evidence>
<keyword evidence="4" id="KW-1185">Reference proteome</keyword>
<comment type="similarity">
    <text evidence="2">Belongs to the triosephosphate isomerase family.</text>
</comment>
<comment type="catalytic activity">
    <reaction evidence="2">
        <text>D-glyceraldehyde 3-phosphate = dihydroxyacetone phosphate</text>
        <dbReference type="Rhea" id="RHEA:18585"/>
        <dbReference type="ChEBI" id="CHEBI:57642"/>
        <dbReference type="ChEBI" id="CHEBI:59776"/>
        <dbReference type="EC" id="5.3.1.1"/>
    </reaction>
</comment>
<dbReference type="GO" id="GO:0006094">
    <property type="term" value="P:gluconeogenesis"/>
    <property type="evidence" value="ECO:0007669"/>
    <property type="project" value="UniProtKB-KW"/>
</dbReference>
<dbReference type="EMBL" id="JADOTZ010000001">
    <property type="protein sequence ID" value="MBG6085018.1"/>
    <property type="molecule type" value="Genomic_DNA"/>
</dbReference>
<comment type="subunit">
    <text evidence="2">Homodimer.</text>
</comment>
<dbReference type="GO" id="GO:0006096">
    <property type="term" value="P:glycolytic process"/>
    <property type="evidence" value="ECO:0007669"/>
    <property type="project" value="UniProtKB-KW"/>
</dbReference>
<gene>
    <name evidence="3" type="ORF">IW252_001785</name>
</gene>
<comment type="subcellular location">
    <subcellularLocation>
        <location evidence="2">Cytoplasm</location>
    </subcellularLocation>
</comment>
<comment type="pathway">
    <text evidence="2">Carbohydrate degradation; glycolysis; D-glyceraldehyde 3-phosphate from glycerone phosphate: step 1/1.</text>
</comment>
<keyword evidence="2" id="KW-0963">Cytoplasm</keyword>
<evidence type="ECO:0000313" key="4">
    <source>
        <dbReference type="Proteomes" id="UP000625033"/>
    </source>
</evidence>
<proteinExistence type="inferred from homology"/>